<feature type="region of interest" description="Disordered" evidence="1">
    <location>
        <begin position="378"/>
        <end position="413"/>
    </location>
</feature>
<accession>A0A7S2LWK2</accession>
<keyword evidence="2" id="KW-1133">Transmembrane helix</keyword>
<keyword evidence="2" id="KW-0472">Membrane</keyword>
<evidence type="ECO:0000256" key="2">
    <source>
        <dbReference type="SAM" id="Phobius"/>
    </source>
</evidence>
<reference evidence="3" key="1">
    <citation type="submission" date="2021-01" db="EMBL/GenBank/DDBJ databases">
        <authorList>
            <person name="Corre E."/>
            <person name="Pelletier E."/>
            <person name="Niang G."/>
            <person name="Scheremetjew M."/>
            <person name="Finn R."/>
            <person name="Kale V."/>
            <person name="Holt S."/>
            <person name="Cochrane G."/>
            <person name="Meng A."/>
            <person name="Brown T."/>
            <person name="Cohen L."/>
        </authorList>
    </citation>
    <scope>NUCLEOTIDE SEQUENCE</scope>
    <source>
        <strain evidence="3">RCC3387</strain>
    </source>
</reference>
<name>A0A7S2LWK2_9DINO</name>
<feature type="transmembrane region" description="Helical" evidence="2">
    <location>
        <begin position="101"/>
        <end position="119"/>
    </location>
</feature>
<evidence type="ECO:0000256" key="1">
    <source>
        <dbReference type="SAM" id="MobiDB-lite"/>
    </source>
</evidence>
<feature type="transmembrane region" description="Helical" evidence="2">
    <location>
        <begin position="239"/>
        <end position="264"/>
    </location>
</feature>
<dbReference type="AlphaFoldDB" id="A0A7S2LWK2"/>
<sequence length="413" mass="45525">MTPSPESTPIGRGRRLQVRGLMLILLVASSELACPSSTSFLFERKKKPGKVIVQTGEVVGSGLLVTAGIATGITGCARILRFGLEDLEQLRARTEFFERRVAAMALGLRSVAGLMGSVAGVVGRVAGVGGIIAIWRTVHNVVRELSAWFERKDEEKQAELASKRLAEQAELASKRWAEGLATVKRVSCVSAVTVGACLGGKYACLGGKYLLDRRDRLKRQHRSDRDELKRKIQRDRNAAAVRVGCAVCGGVCCVAGAVFVVWLLCIWDLKRRSLAQQHRMEQQRVDSERDVRMFFCIACVTTWLRLTFENLRRHQEQYADGFSVSGPPSLEDADGFSDSGPPSFQMTYLAPHLRDRAPTNLHEAALEDDNQNLVAAAGDGAPEATRGRRNHRSRARYEQWRRNLPPTEGGLSV</sequence>
<organism evidence="3">
    <name type="scientific">Zooxanthella nutricula</name>
    <dbReference type="NCBI Taxonomy" id="1333877"/>
    <lineage>
        <taxon>Eukaryota</taxon>
        <taxon>Sar</taxon>
        <taxon>Alveolata</taxon>
        <taxon>Dinophyceae</taxon>
        <taxon>Peridiniales</taxon>
        <taxon>Peridiniales incertae sedis</taxon>
        <taxon>Zooxanthella</taxon>
    </lineage>
</organism>
<dbReference type="EMBL" id="HBGW01068045">
    <property type="protein sequence ID" value="CAD9617154.1"/>
    <property type="molecule type" value="Transcribed_RNA"/>
</dbReference>
<keyword evidence="2" id="KW-0812">Transmembrane</keyword>
<protein>
    <submittedName>
        <fullName evidence="3">Uncharacterized protein</fullName>
    </submittedName>
</protein>
<feature type="transmembrane region" description="Helical" evidence="2">
    <location>
        <begin position="21"/>
        <end position="42"/>
    </location>
</feature>
<proteinExistence type="predicted"/>
<feature type="transmembrane region" description="Helical" evidence="2">
    <location>
        <begin position="62"/>
        <end position="80"/>
    </location>
</feature>
<evidence type="ECO:0000313" key="3">
    <source>
        <dbReference type="EMBL" id="CAD9617154.1"/>
    </source>
</evidence>
<gene>
    <name evidence="3" type="ORF">BRAN1462_LOCUS43351</name>
</gene>